<dbReference type="KEGG" id="fas:105265756"/>
<reference evidence="3" key="1">
    <citation type="submission" date="2025-08" db="UniProtKB">
        <authorList>
            <consortium name="RefSeq"/>
        </authorList>
    </citation>
    <scope>IDENTIFICATION</scope>
    <source>
        <strain evidence="3">USDA-PBARC FA_bdor</strain>
        <tissue evidence="3">Whole organism</tissue>
    </source>
</reference>
<evidence type="ECO:0000313" key="3">
    <source>
        <dbReference type="RefSeq" id="XP_011301747.1"/>
    </source>
</evidence>
<sequence>MRLGDASARGHPSLSQIPFAGGPLAVLQQERREDRRVSGGPQVSTGDEKLRGRIRGRVHGSCISVEIVRVPAKEFSRPSRCEGDDPGFRIYMETVQLAEAWKVSSRLISLSLDFLIDNAIAGRFHFS</sequence>
<dbReference type="AlphaFoldDB" id="A0A9R1T2X0"/>
<feature type="region of interest" description="Disordered" evidence="1">
    <location>
        <begin position="1"/>
        <end position="51"/>
    </location>
</feature>
<evidence type="ECO:0000256" key="1">
    <source>
        <dbReference type="SAM" id="MobiDB-lite"/>
    </source>
</evidence>
<gene>
    <name evidence="3" type="primary">LOC105265756</name>
</gene>
<keyword evidence="2" id="KW-1185">Reference proteome</keyword>
<evidence type="ECO:0000313" key="2">
    <source>
        <dbReference type="Proteomes" id="UP000694866"/>
    </source>
</evidence>
<dbReference type="RefSeq" id="XP_011301747.1">
    <property type="nucleotide sequence ID" value="XM_011303445.1"/>
</dbReference>
<organism evidence="2 3">
    <name type="scientific">Fopius arisanus</name>
    <dbReference type="NCBI Taxonomy" id="64838"/>
    <lineage>
        <taxon>Eukaryota</taxon>
        <taxon>Metazoa</taxon>
        <taxon>Ecdysozoa</taxon>
        <taxon>Arthropoda</taxon>
        <taxon>Hexapoda</taxon>
        <taxon>Insecta</taxon>
        <taxon>Pterygota</taxon>
        <taxon>Neoptera</taxon>
        <taxon>Endopterygota</taxon>
        <taxon>Hymenoptera</taxon>
        <taxon>Apocrita</taxon>
        <taxon>Ichneumonoidea</taxon>
        <taxon>Braconidae</taxon>
        <taxon>Opiinae</taxon>
        <taxon>Fopius</taxon>
    </lineage>
</organism>
<dbReference type="Proteomes" id="UP000694866">
    <property type="component" value="Unplaced"/>
</dbReference>
<proteinExistence type="predicted"/>
<name>A0A9R1T2X0_9HYME</name>
<protein>
    <submittedName>
        <fullName evidence="3">Uncharacterized protein</fullName>
    </submittedName>
</protein>
<accession>A0A9R1T2X0</accession>
<dbReference type="GeneID" id="105265756"/>